<dbReference type="SMART" id="SM00849">
    <property type="entry name" value="Lactamase_B"/>
    <property type="match status" value="1"/>
</dbReference>
<comment type="similarity">
    <text evidence="2">Belongs to the metallo-beta-lactamase superfamily.</text>
</comment>
<dbReference type="CDD" id="cd07742">
    <property type="entry name" value="metallo-hydrolase-like_MBL-fold"/>
    <property type="match status" value="1"/>
</dbReference>
<dbReference type="EMBL" id="MLHW01000019">
    <property type="protein sequence ID" value="OHT48473.1"/>
    <property type="molecule type" value="Genomic_DNA"/>
</dbReference>
<evidence type="ECO:0000256" key="6">
    <source>
        <dbReference type="SAM" id="MobiDB-lite"/>
    </source>
</evidence>
<dbReference type="SUPFAM" id="SSF56281">
    <property type="entry name" value="Metallo-hydrolase/oxidoreductase"/>
    <property type="match status" value="1"/>
</dbReference>
<gene>
    <name evidence="8" type="ORF">BKG62_23110</name>
</gene>
<evidence type="ECO:0000313" key="9">
    <source>
        <dbReference type="Proteomes" id="UP000180113"/>
    </source>
</evidence>
<dbReference type="InterPro" id="IPR036866">
    <property type="entry name" value="RibonucZ/Hydroxyglut_hydro"/>
</dbReference>
<comment type="caution">
    <text evidence="8">The sequence shown here is derived from an EMBL/GenBank/DDBJ whole genome shotgun (WGS) entry which is preliminary data.</text>
</comment>
<keyword evidence="4" id="KW-0378">Hydrolase</keyword>
<dbReference type="InterPro" id="IPR051013">
    <property type="entry name" value="MBL_superfamily_lactonases"/>
</dbReference>
<evidence type="ECO:0000259" key="7">
    <source>
        <dbReference type="SMART" id="SM00849"/>
    </source>
</evidence>
<dbReference type="PANTHER" id="PTHR42978:SF7">
    <property type="entry name" value="METALLO-HYDROLASE RV2300C-RELATED"/>
    <property type="match status" value="1"/>
</dbReference>
<reference evidence="8 9" key="1">
    <citation type="submission" date="2016-10" db="EMBL/GenBank/DDBJ databases">
        <title>Evaluation of Human, Animal and Environmental Mycobacterium chelonae Isolates by Core Genome Phylogenomic Analysis, Targeted Gene Comparison, and Anti-microbial Susceptibility Patterns: A Tale of Mistaken Identities.</title>
        <authorList>
            <person name="Fogelson S.B."/>
            <person name="Camus A.C."/>
            <person name="Lorenz W."/>
            <person name="Vasireddy R."/>
            <person name="Vasireddy S."/>
            <person name="Smith T."/>
            <person name="Brown-Elliott B.A."/>
            <person name="Wallace R.J.Jr."/>
            <person name="Hasan N.A."/>
            <person name="Reischl U."/>
            <person name="Sanchez S."/>
        </authorList>
    </citation>
    <scope>NUCLEOTIDE SEQUENCE [LARGE SCALE GENOMIC DNA]</scope>
    <source>
        <strain evidence="8 9">42895</strain>
    </source>
</reference>
<sequence>MKVHHLNCGTMDPLLSERHICHVLLLETNNGLVLVDSGFGRSDIAHPRRRIGAIRHLIRPRLLEAETAAAQVAALGFDVADVRHIVATHLDIDHIGGVSDFPHAQLHTTASEATSAYSSRLRSRLRYRDSQLPSDRAAVVEHHPGTAAWQGFTNVTPLPQIDDGIAFIPMPGHTMGHACVAVDAGHRWILHCGDAFYHHQTLRDRSKVPATSKLFERLSAESYAHVRRNHDLIKALSEKNEPDLVIVCAHDRELLERAQQSAGASVSLPRTQHRDGWKA</sequence>
<dbReference type="GO" id="GO:0016787">
    <property type="term" value="F:hydrolase activity"/>
    <property type="evidence" value="ECO:0007669"/>
    <property type="project" value="UniProtKB-KW"/>
</dbReference>
<feature type="domain" description="Metallo-beta-lactamase" evidence="7">
    <location>
        <begin position="20"/>
        <end position="250"/>
    </location>
</feature>
<dbReference type="Proteomes" id="UP000180113">
    <property type="component" value="Unassembled WGS sequence"/>
</dbReference>
<dbReference type="GO" id="GO:0046872">
    <property type="term" value="F:metal ion binding"/>
    <property type="evidence" value="ECO:0007669"/>
    <property type="project" value="UniProtKB-KW"/>
</dbReference>
<organism evidence="8 9">
    <name type="scientific">Mycobacteroides chelonae</name>
    <name type="common">Mycobacterium chelonae</name>
    <dbReference type="NCBI Taxonomy" id="1774"/>
    <lineage>
        <taxon>Bacteria</taxon>
        <taxon>Bacillati</taxon>
        <taxon>Actinomycetota</taxon>
        <taxon>Actinomycetes</taxon>
        <taxon>Mycobacteriales</taxon>
        <taxon>Mycobacteriaceae</taxon>
        <taxon>Mycobacteroides</taxon>
    </lineage>
</organism>
<keyword evidence="5" id="KW-0862">Zinc</keyword>
<name>A0AB73M0H4_MYCCH</name>
<feature type="compositionally biased region" description="Polar residues" evidence="6">
    <location>
        <begin position="259"/>
        <end position="270"/>
    </location>
</feature>
<evidence type="ECO:0000256" key="3">
    <source>
        <dbReference type="ARBA" id="ARBA00022723"/>
    </source>
</evidence>
<proteinExistence type="inferred from homology"/>
<evidence type="ECO:0000256" key="2">
    <source>
        <dbReference type="ARBA" id="ARBA00007749"/>
    </source>
</evidence>
<dbReference type="InterPro" id="IPR001279">
    <property type="entry name" value="Metallo-B-lactamas"/>
</dbReference>
<evidence type="ECO:0000313" key="8">
    <source>
        <dbReference type="EMBL" id="OHT48473.1"/>
    </source>
</evidence>
<evidence type="ECO:0000256" key="1">
    <source>
        <dbReference type="ARBA" id="ARBA00001947"/>
    </source>
</evidence>
<dbReference type="Gene3D" id="3.60.15.10">
    <property type="entry name" value="Ribonuclease Z/Hydroxyacylglutathione hydrolase-like"/>
    <property type="match status" value="1"/>
</dbReference>
<protein>
    <recommendedName>
        <fullName evidence="7">Metallo-beta-lactamase domain-containing protein</fullName>
    </recommendedName>
</protein>
<dbReference type="AlphaFoldDB" id="A0AB73M0H4"/>
<evidence type="ECO:0000256" key="5">
    <source>
        <dbReference type="ARBA" id="ARBA00022833"/>
    </source>
</evidence>
<accession>A0AB73M0H4</accession>
<dbReference type="RefSeq" id="WP_070919179.1">
    <property type="nucleotide sequence ID" value="NZ_CP058976.1"/>
</dbReference>
<keyword evidence="3" id="KW-0479">Metal-binding</keyword>
<feature type="region of interest" description="Disordered" evidence="6">
    <location>
        <begin position="259"/>
        <end position="279"/>
    </location>
</feature>
<dbReference type="Pfam" id="PF00753">
    <property type="entry name" value="Lactamase_B"/>
    <property type="match status" value="1"/>
</dbReference>
<comment type="cofactor">
    <cofactor evidence="1">
        <name>Zn(2+)</name>
        <dbReference type="ChEBI" id="CHEBI:29105"/>
    </cofactor>
</comment>
<evidence type="ECO:0000256" key="4">
    <source>
        <dbReference type="ARBA" id="ARBA00022801"/>
    </source>
</evidence>
<dbReference type="PANTHER" id="PTHR42978">
    <property type="entry name" value="QUORUM-QUENCHING LACTONASE YTNP-RELATED-RELATED"/>
    <property type="match status" value="1"/>
</dbReference>